<dbReference type="Proteomes" id="UP000326396">
    <property type="component" value="Linkage Group LG17"/>
</dbReference>
<dbReference type="GO" id="GO:0000118">
    <property type="term" value="C:histone deacetylase complex"/>
    <property type="evidence" value="ECO:0007669"/>
    <property type="project" value="TreeGrafter"/>
</dbReference>
<name>A0A5N6NU49_9ASTR</name>
<evidence type="ECO:0000256" key="4">
    <source>
        <dbReference type="ARBA" id="ARBA00023242"/>
    </source>
</evidence>
<protein>
    <recommendedName>
        <fullName evidence="5">JmjC domain-containing protein</fullName>
    </recommendedName>
</protein>
<comment type="similarity">
    <text evidence="2">Belongs to the JARID1 histone demethylase family.</text>
</comment>
<evidence type="ECO:0000256" key="3">
    <source>
        <dbReference type="ARBA" id="ARBA00022723"/>
    </source>
</evidence>
<dbReference type="InterPro" id="IPR003347">
    <property type="entry name" value="JmjC_dom"/>
</dbReference>
<accession>A0A5N6NU49</accession>
<dbReference type="GO" id="GO:0046872">
    <property type="term" value="F:metal ion binding"/>
    <property type="evidence" value="ECO:0007669"/>
    <property type="project" value="UniProtKB-KW"/>
</dbReference>
<organism evidence="6 7">
    <name type="scientific">Mikania micrantha</name>
    <name type="common">bitter vine</name>
    <dbReference type="NCBI Taxonomy" id="192012"/>
    <lineage>
        <taxon>Eukaryota</taxon>
        <taxon>Viridiplantae</taxon>
        <taxon>Streptophyta</taxon>
        <taxon>Embryophyta</taxon>
        <taxon>Tracheophyta</taxon>
        <taxon>Spermatophyta</taxon>
        <taxon>Magnoliopsida</taxon>
        <taxon>eudicotyledons</taxon>
        <taxon>Gunneridae</taxon>
        <taxon>Pentapetalae</taxon>
        <taxon>asterids</taxon>
        <taxon>campanulids</taxon>
        <taxon>Asterales</taxon>
        <taxon>Asteraceae</taxon>
        <taxon>Asteroideae</taxon>
        <taxon>Heliantheae alliance</taxon>
        <taxon>Eupatorieae</taxon>
        <taxon>Mikania</taxon>
    </lineage>
</organism>
<dbReference type="Gene3D" id="2.60.120.650">
    <property type="entry name" value="Cupin"/>
    <property type="match status" value="1"/>
</dbReference>
<keyword evidence="3" id="KW-0479">Metal-binding</keyword>
<dbReference type="PROSITE" id="PS51184">
    <property type="entry name" value="JMJC"/>
    <property type="match status" value="1"/>
</dbReference>
<evidence type="ECO:0000256" key="2">
    <source>
        <dbReference type="ARBA" id="ARBA00006801"/>
    </source>
</evidence>
<dbReference type="PANTHER" id="PTHR12549:SF37">
    <property type="entry name" value="LYSINE-SPECIFIC DEMETHYLASE JMJ26"/>
    <property type="match status" value="1"/>
</dbReference>
<dbReference type="GO" id="GO:0003712">
    <property type="term" value="F:transcription coregulator activity"/>
    <property type="evidence" value="ECO:0007669"/>
    <property type="project" value="TreeGrafter"/>
</dbReference>
<feature type="domain" description="JmjC" evidence="5">
    <location>
        <begin position="836"/>
        <end position="979"/>
    </location>
</feature>
<dbReference type="Gene3D" id="3.30.310.130">
    <property type="entry name" value="Ubiquitin-related"/>
    <property type="match status" value="1"/>
</dbReference>
<dbReference type="SMART" id="SM00558">
    <property type="entry name" value="JmjC"/>
    <property type="match status" value="1"/>
</dbReference>
<evidence type="ECO:0000313" key="6">
    <source>
        <dbReference type="EMBL" id="KAD5317328.1"/>
    </source>
</evidence>
<dbReference type="GO" id="GO:0000785">
    <property type="term" value="C:chromatin"/>
    <property type="evidence" value="ECO:0007669"/>
    <property type="project" value="TreeGrafter"/>
</dbReference>
<dbReference type="GO" id="GO:0031490">
    <property type="term" value="F:chromatin DNA binding"/>
    <property type="evidence" value="ECO:0007669"/>
    <property type="project" value="TreeGrafter"/>
</dbReference>
<keyword evidence="7" id="KW-1185">Reference proteome</keyword>
<dbReference type="GO" id="GO:0006357">
    <property type="term" value="P:regulation of transcription by RNA polymerase II"/>
    <property type="evidence" value="ECO:0007669"/>
    <property type="project" value="TreeGrafter"/>
</dbReference>
<dbReference type="EMBL" id="SZYD01000009">
    <property type="protein sequence ID" value="KAD5317328.1"/>
    <property type="molecule type" value="Genomic_DNA"/>
</dbReference>
<reference evidence="6 7" key="1">
    <citation type="submission" date="2019-05" db="EMBL/GenBank/DDBJ databases">
        <title>Mikania micrantha, genome provides insights into the molecular mechanism of rapid growth.</title>
        <authorList>
            <person name="Liu B."/>
        </authorList>
    </citation>
    <scope>NUCLEOTIDE SEQUENCE [LARGE SCALE GENOMIC DNA]</scope>
    <source>
        <strain evidence="6">NLD-2019</strain>
        <tissue evidence="6">Leaf</tissue>
    </source>
</reference>
<evidence type="ECO:0000256" key="1">
    <source>
        <dbReference type="ARBA" id="ARBA00004123"/>
    </source>
</evidence>
<sequence>MWTSFYSLDTSRQARIWENVPKPELYKLAPLIEFFDVHVDALSSYEEREDQFIEEVAALRKRYFQSMVSIKKSASEFSSNAQKIWNAITENKDLNLSVSKGRESSGTLVLALCKYYDYNKRGFQLNKKTFFGFCTKEIAKIIGMEDKGSIYQENLDANENLEPSYVNDLRTEFSSSVGAFTVKQMKEILKNMTVNDAESKQRFRTLLTFYLIEQVLLCHRNCRVSTSLWSSVVDLDACECVNWAKATEDQLHKSMKEAHSNQHIFTGATPAILYERIPSMRPNKLTDEEPPIQKWKPLRGDEKWMASALSKLTPSDILTCKHCSDNSENEHCSEILYPYCDAPNPVQIVYDDIDCLAVGKWLNDSIMNFYLRSHWSLIRICMPGKEANTRPVILHLDSLQSHDTSKIVENIARKNWSFFSLDSTAVEKVHFDEQWFEPKEAHAMRTRLKSLLIDLFQHAREDRNGSDLVDDETLTAFYVAASAPPAISEDNASIIHELGHLSLTSTGDLDYEMHQTEVENEAPVLVVDANRRIVTDVHSRVECPIYVYKRREKSFKDIEKAPLLSTIGCNVKNLRYLINSLLPFLRQILKEQEDEIAMEARAQECKIEICLTCCQELRKSRKHKRRTSIVCSRKHKRRTSTVCPNLVADGNGHIFCLCNPKIPLKLNRNLSETRISDLVAKAEHIMDNFSSPPENKHEFCCDDDVRAYYRKTLNNKDLYCRVSKDLTKDELIRFRHHLSRGEPIVIHDVLDQSCDISWEPMEMLGALPNLCVKNCFTGNEEMVLTEEFINCYTPGEKSPHMLQLKDFPKNGMFEGILPRYYNAFIRVLPFKEYTNPKEGFLNLAAKLPPASLKPDMGPKAYIANGMVQELGKGNSVTNLHCDMSDAVNILTHITEETTSDEQQVKKVKRDDGNSEYSTYRGDRGEKNGALWDIFRREDVDILKIYLRKHSKEVEIDDPIHDQAFYLTLNHKRMLKQEFG</sequence>
<dbReference type="Pfam" id="PF05879">
    <property type="entry name" value="RHD3_GTPase"/>
    <property type="match status" value="1"/>
</dbReference>
<proteinExistence type="inferred from homology"/>
<dbReference type="InterPro" id="IPR045109">
    <property type="entry name" value="LSDs-like"/>
</dbReference>
<gene>
    <name evidence="6" type="ORF">E3N88_17274</name>
</gene>
<dbReference type="InterPro" id="IPR038765">
    <property type="entry name" value="Papain-like_cys_pep_sf"/>
</dbReference>
<comment type="subcellular location">
    <subcellularLocation>
        <location evidence="1">Nucleus</location>
    </subcellularLocation>
</comment>
<evidence type="ECO:0000313" key="7">
    <source>
        <dbReference type="Proteomes" id="UP000326396"/>
    </source>
</evidence>
<evidence type="ECO:0000259" key="5">
    <source>
        <dbReference type="PROSITE" id="PS51184"/>
    </source>
</evidence>
<dbReference type="SUPFAM" id="SSF51197">
    <property type="entry name" value="Clavaminate synthase-like"/>
    <property type="match status" value="1"/>
</dbReference>
<dbReference type="GO" id="GO:0032454">
    <property type="term" value="F:histone H3K9 demethylase activity"/>
    <property type="evidence" value="ECO:0007669"/>
    <property type="project" value="InterPro"/>
</dbReference>
<keyword evidence="4" id="KW-0539">Nucleus</keyword>
<dbReference type="AlphaFoldDB" id="A0A5N6NU49"/>
<dbReference type="PANTHER" id="PTHR12549">
    <property type="entry name" value="JMJC DOMAIN-CONTAINING HISTONE DEMETHYLATION PROTEIN"/>
    <property type="match status" value="1"/>
</dbReference>
<dbReference type="SUPFAM" id="SSF54001">
    <property type="entry name" value="Cysteine proteinases"/>
    <property type="match status" value="1"/>
</dbReference>
<comment type="caution">
    <text evidence="6">The sequence shown here is derived from an EMBL/GenBank/DDBJ whole genome shotgun (WGS) entry which is preliminary data.</text>
</comment>
<dbReference type="OrthoDB" id="1752322at2759"/>